<sequence length="84" mass="9644">MSAAEMRPLCFYIEPLVSEICSSTSCSYICLLPWLNRNALAESYRRRYPDPITATSSMRRKPFAACPMLSLPTWNAAEIFYKQI</sequence>
<gene>
    <name evidence="1" type="ORF">APZ42_007817</name>
</gene>
<dbReference type="EMBL" id="LRGB01021743">
    <property type="protein sequence ID" value="KZR97357.1"/>
    <property type="molecule type" value="Genomic_DNA"/>
</dbReference>
<organism evidence="1 2">
    <name type="scientific">Daphnia magna</name>
    <dbReference type="NCBI Taxonomy" id="35525"/>
    <lineage>
        <taxon>Eukaryota</taxon>
        <taxon>Metazoa</taxon>
        <taxon>Ecdysozoa</taxon>
        <taxon>Arthropoda</taxon>
        <taxon>Crustacea</taxon>
        <taxon>Branchiopoda</taxon>
        <taxon>Diplostraca</taxon>
        <taxon>Cladocera</taxon>
        <taxon>Anomopoda</taxon>
        <taxon>Daphniidae</taxon>
        <taxon>Daphnia</taxon>
    </lineage>
</organism>
<accession>A0A164F2H9</accession>
<evidence type="ECO:0000313" key="2">
    <source>
        <dbReference type="Proteomes" id="UP000076858"/>
    </source>
</evidence>
<proteinExistence type="predicted"/>
<comment type="caution">
    <text evidence="1">The sequence shown here is derived from an EMBL/GenBank/DDBJ whole genome shotgun (WGS) entry which is preliminary data.</text>
</comment>
<dbReference type="AlphaFoldDB" id="A0A164F2H9"/>
<protein>
    <submittedName>
        <fullName evidence="1">Uncharacterized protein</fullName>
    </submittedName>
</protein>
<reference evidence="1 2" key="1">
    <citation type="submission" date="2016-03" db="EMBL/GenBank/DDBJ databases">
        <title>EvidentialGene: Evidence-directed Construction of Genes on Genomes.</title>
        <authorList>
            <person name="Gilbert D.G."/>
            <person name="Choi J.-H."/>
            <person name="Mockaitis K."/>
            <person name="Colbourne J."/>
            <person name="Pfrender M."/>
        </authorList>
    </citation>
    <scope>NUCLEOTIDE SEQUENCE [LARGE SCALE GENOMIC DNA]</scope>
    <source>
        <strain evidence="1 2">Xinb3</strain>
        <tissue evidence="1">Complete organism</tissue>
    </source>
</reference>
<dbReference type="Proteomes" id="UP000076858">
    <property type="component" value="Unassembled WGS sequence"/>
</dbReference>
<name>A0A164F2H9_9CRUS</name>
<evidence type="ECO:0000313" key="1">
    <source>
        <dbReference type="EMBL" id="KZR97357.1"/>
    </source>
</evidence>
<keyword evidence="2" id="KW-1185">Reference proteome</keyword>